<dbReference type="PANTHER" id="PTHR32361:SF28">
    <property type="entry name" value="FRP1P"/>
    <property type="match status" value="1"/>
</dbReference>
<evidence type="ECO:0000259" key="8">
    <source>
        <dbReference type="PROSITE" id="PS51384"/>
    </source>
</evidence>
<dbReference type="GO" id="GO:0005886">
    <property type="term" value="C:plasma membrane"/>
    <property type="evidence" value="ECO:0007669"/>
    <property type="project" value="TreeGrafter"/>
</dbReference>
<evidence type="ECO:0000256" key="6">
    <source>
        <dbReference type="ARBA" id="ARBA00023136"/>
    </source>
</evidence>
<feature type="domain" description="FAD-binding FR-type" evidence="8">
    <location>
        <begin position="305"/>
        <end position="452"/>
    </location>
</feature>
<dbReference type="InterPro" id="IPR051410">
    <property type="entry name" value="Ferric/Cupric_Reductase"/>
</dbReference>
<evidence type="ECO:0000256" key="3">
    <source>
        <dbReference type="ARBA" id="ARBA00022692"/>
    </source>
</evidence>
<feature type="transmembrane region" description="Helical" evidence="7">
    <location>
        <begin position="145"/>
        <end position="164"/>
    </location>
</feature>
<dbReference type="EMBL" id="CP051139">
    <property type="protein sequence ID" value="QIW95539.1"/>
    <property type="molecule type" value="Genomic_DNA"/>
</dbReference>
<keyword evidence="10" id="KW-1185">Reference proteome</keyword>
<dbReference type="GO" id="GO:0000293">
    <property type="term" value="F:ferric-chelate reductase activity"/>
    <property type="evidence" value="ECO:0007669"/>
    <property type="project" value="TreeGrafter"/>
</dbReference>
<protein>
    <recommendedName>
        <fullName evidence="8">FAD-binding FR-type domain-containing protein</fullName>
    </recommendedName>
</protein>
<dbReference type="SFLD" id="SFLDG01168">
    <property type="entry name" value="Ferric_reductase_subgroup_(FRE"/>
    <property type="match status" value="1"/>
</dbReference>
<comment type="subcellular location">
    <subcellularLocation>
        <location evidence="1">Membrane</location>
        <topology evidence="1">Multi-pass membrane protein</topology>
    </subcellularLocation>
</comment>
<evidence type="ECO:0000313" key="10">
    <source>
        <dbReference type="Proteomes" id="UP000503462"/>
    </source>
</evidence>
<keyword evidence="3 7" id="KW-0812">Transmembrane</keyword>
<name>A0A6H0XM12_9PEZI</name>
<feature type="transmembrane region" description="Helical" evidence="7">
    <location>
        <begin position="170"/>
        <end position="192"/>
    </location>
</feature>
<dbReference type="GO" id="GO:0006879">
    <property type="term" value="P:intracellular iron ion homeostasis"/>
    <property type="evidence" value="ECO:0007669"/>
    <property type="project" value="TreeGrafter"/>
</dbReference>
<evidence type="ECO:0000313" key="9">
    <source>
        <dbReference type="EMBL" id="QIW95539.1"/>
    </source>
</evidence>
<evidence type="ECO:0000256" key="5">
    <source>
        <dbReference type="ARBA" id="ARBA00023065"/>
    </source>
</evidence>
<dbReference type="Gene3D" id="3.40.50.80">
    <property type="entry name" value="Nucleotide-binding domain of ferredoxin-NADP reductase (FNR) module"/>
    <property type="match status" value="1"/>
</dbReference>
<evidence type="ECO:0000256" key="4">
    <source>
        <dbReference type="ARBA" id="ARBA00022989"/>
    </source>
</evidence>
<dbReference type="Proteomes" id="UP000503462">
    <property type="component" value="Chromosome 1"/>
</dbReference>
<keyword evidence="2" id="KW-0813">Transport</keyword>
<gene>
    <name evidence="9" type="ORF">AMS68_001057</name>
</gene>
<dbReference type="InterPro" id="IPR017927">
    <property type="entry name" value="FAD-bd_FR_type"/>
</dbReference>
<dbReference type="InterPro" id="IPR039261">
    <property type="entry name" value="FNR_nucleotide-bd"/>
</dbReference>
<evidence type="ECO:0000256" key="1">
    <source>
        <dbReference type="ARBA" id="ARBA00004141"/>
    </source>
</evidence>
<accession>A0A6H0XM12</accession>
<dbReference type="OrthoDB" id="17725at2759"/>
<reference evidence="9 10" key="1">
    <citation type="journal article" date="2016" name="Sci. Rep.">
        <title>Peltaster fructicola genome reveals evolution from an invasive phytopathogen to an ectophytic parasite.</title>
        <authorList>
            <person name="Xu C."/>
            <person name="Chen H."/>
            <person name="Gleason M.L."/>
            <person name="Xu J.R."/>
            <person name="Liu H."/>
            <person name="Zhang R."/>
            <person name="Sun G."/>
        </authorList>
    </citation>
    <scope>NUCLEOTIDE SEQUENCE [LARGE SCALE GENOMIC DNA]</scope>
    <source>
        <strain evidence="9 10">LNHT1506</strain>
    </source>
</reference>
<keyword evidence="6 7" id="KW-0472">Membrane</keyword>
<evidence type="ECO:0000256" key="7">
    <source>
        <dbReference type="SAM" id="Phobius"/>
    </source>
</evidence>
<dbReference type="GO" id="GO:0006826">
    <property type="term" value="P:iron ion transport"/>
    <property type="evidence" value="ECO:0007669"/>
    <property type="project" value="TreeGrafter"/>
</dbReference>
<dbReference type="GO" id="GO:0015677">
    <property type="term" value="P:copper ion import"/>
    <property type="evidence" value="ECO:0007669"/>
    <property type="project" value="TreeGrafter"/>
</dbReference>
<dbReference type="PROSITE" id="PS51384">
    <property type="entry name" value="FAD_FR"/>
    <property type="match status" value="1"/>
</dbReference>
<dbReference type="SFLD" id="SFLDS00052">
    <property type="entry name" value="Ferric_Reductase_Domain"/>
    <property type="match status" value="1"/>
</dbReference>
<dbReference type="AlphaFoldDB" id="A0A6H0XM12"/>
<feature type="transmembrane region" description="Helical" evidence="7">
    <location>
        <begin position="37"/>
        <end position="58"/>
    </location>
</feature>
<feature type="transmembrane region" description="Helical" evidence="7">
    <location>
        <begin position="247"/>
        <end position="269"/>
    </location>
</feature>
<dbReference type="CDD" id="cd06186">
    <property type="entry name" value="NOX_Duox_like_FAD_NADP"/>
    <property type="match status" value="1"/>
</dbReference>
<dbReference type="Pfam" id="PF01794">
    <property type="entry name" value="Ferric_reduct"/>
    <property type="match status" value="1"/>
</dbReference>
<evidence type="ECO:0000256" key="2">
    <source>
        <dbReference type="ARBA" id="ARBA00022448"/>
    </source>
</evidence>
<organism evidence="9 10">
    <name type="scientific">Peltaster fructicola</name>
    <dbReference type="NCBI Taxonomy" id="286661"/>
    <lineage>
        <taxon>Eukaryota</taxon>
        <taxon>Fungi</taxon>
        <taxon>Dikarya</taxon>
        <taxon>Ascomycota</taxon>
        <taxon>Pezizomycotina</taxon>
        <taxon>Dothideomycetes</taxon>
        <taxon>Dothideomycetes incertae sedis</taxon>
        <taxon>Peltaster</taxon>
    </lineage>
</organism>
<dbReference type="InterPro" id="IPR013112">
    <property type="entry name" value="FAD-bd_8"/>
</dbReference>
<dbReference type="InterPro" id="IPR013130">
    <property type="entry name" value="Fe3_Rdtase_TM_dom"/>
</dbReference>
<dbReference type="SUPFAM" id="SSF52343">
    <property type="entry name" value="Ferredoxin reductase-like, C-terminal NADP-linked domain"/>
    <property type="match status" value="1"/>
</dbReference>
<keyword evidence="5" id="KW-0406">Ion transport</keyword>
<proteinExistence type="predicted"/>
<feature type="transmembrane region" description="Helical" evidence="7">
    <location>
        <begin position="281"/>
        <end position="302"/>
    </location>
</feature>
<sequence>MDQLYHSLDIVDASTYRDFVAAEHNTPSNVIRDGMRFSLAFIITYQYSLLALTALFTARHCLNVLSRTRRTLCHQVDVSIESRIQHGDLPADTEHLKSAVLDEHTSLLVGRRQKRPALYQRTARRWRSLFIHHPTWLRELPGNDISFFVFLLAGLNLFYALYNAPLSRPVIYVFADRVGLLFVANLPWLYLLGAKNQPFRLLTGSSYEGLNILHRSLGKWLAILAALHTVGMVIVWYDYLLPRGLGLWWYLTRNIIWLGISALLCYEVLSLTSLVSFRQWWYEMFLACHIVLQAGGLIFLFFHFPRTRPYVLVSLSIFLLDRLWYRLTLKTRSFVTDLTIMEDGQTVMVSASWALQPWSRALSWLVPRDVRYGWNATDHVFLTVPALSGKHKMQAHPFTIASAAPAKDHTHAWLSLIIRVRDGFTRDLLEHAKLNTTATVRLDGPYGSDHALEMLLVSDLSVVVAGGSGIAVAFPLIWELLHAPRARLSVCLIWIVNDARHVKWIGYERIDELKQLGLRVVIPPPTAKAGRPDVPQLLRQTLVDLTDGDLNCKTGLVVSGPDAMNRAVRNTCAQLAWDGMNISVAVEVFDW</sequence>
<keyword evidence="4 7" id="KW-1133">Transmembrane helix</keyword>
<feature type="transmembrane region" description="Helical" evidence="7">
    <location>
        <begin position="220"/>
        <end position="241"/>
    </location>
</feature>
<dbReference type="Pfam" id="PF08022">
    <property type="entry name" value="FAD_binding_8"/>
    <property type="match status" value="1"/>
</dbReference>
<dbReference type="PANTHER" id="PTHR32361">
    <property type="entry name" value="FERRIC/CUPRIC REDUCTASE TRANSMEMBRANE COMPONENT"/>
    <property type="match status" value="1"/>
</dbReference>